<evidence type="ECO:0000313" key="5">
    <source>
        <dbReference type="EMBL" id="CEM17652.1"/>
    </source>
</evidence>
<name>A0A0G4FSG9_VITBC</name>
<dbReference type="SUPFAM" id="SSF50985">
    <property type="entry name" value="RCC1/BLIP-II"/>
    <property type="match status" value="2"/>
</dbReference>
<feature type="compositionally biased region" description="Basic and acidic residues" evidence="3">
    <location>
        <begin position="672"/>
        <end position="683"/>
    </location>
</feature>
<organism evidence="5 6">
    <name type="scientific">Vitrella brassicaformis (strain CCMP3155)</name>
    <dbReference type="NCBI Taxonomy" id="1169540"/>
    <lineage>
        <taxon>Eukaryota</taxon>
        <taxon>Sar</taxon>
        <taxon>Alveolata</taxon>
        <taxon>Colpodellida</taxon>
        <taxon>Vitrellaceae</taxon>
        <taxon>Vitrella</taxon>
    </lineage>
</organism>
<dbReference type="STRING" id="1169540.A0A0G4FSG9"/>
<reference evidence="5 6" key="1">
    <citation type="submission" date="2014-11" db="EMBL/GenBank/DDBJ databases">
        <authorList>
            <person name="Zhu J."/>
            <person name="Qi W."/>
            <person name="Song R."/>
        </authorList>
    </citation>
    <scope>NUCLEOTIDE SEQUENCE [LARGE SCALE GENOMIC DNA]</scope>
</reference>
<dbReference type="EMBL" id="CDMY01000493">
    <property type="protein sequence ID" value="CEM17652.1"/>
    <property type="molecule type" value="Genomic_DNA"/>
</dbReference>
<feature type="region of interest" description="Disordered" evidence="3">
    <location>
        <begin position="126"/>
        <end position="145"/>
    </location>
</feature>
<feature type="repeat" description="RCC1" evidence="2">
    <location>
        <begin position="315"/>
        <end position="387"/>
    </location>
</feature>
<protein>
    <recommendedName>
        <fullName evidence="4">RCC1-like domain-containing protein</fullName>
    </recommendedName>
</protein>
<dbReference type="InParanoid" id="A0A0G4FSG9"/>
<proteinExistence type="predicted"/>
<sequence length="820" mass="85363">MGDGESGGGSADDDPSAVCHFERLGQPADCLCLVFLTARELGRMCRTSRAFCHGIVPGASELIISLKYGYAAADLPSPEALRTTRAATTILPLSFAFPCPSPSRQSLLTLLPASLRGAGGGSVCVDGTSSTSSSSGNGNSNSTGRPAVAEAAVSLCRLRFLEYCHTRQPTLQGGLNYSVLVDGSRGRVLSFGDGACGKLGLGDRVDRTRPTHIERFGSRTDGGAGDGSVGVGVVDECVGISCGDFNTAALTKDGRLFTWGYDCTEKNRASGPLYADHLAPVPVSLPRPQPGMMTTATITQVACGGGHTLMVSADGRAWSFGCGVDGQLGLNERADKLTPQLVHVPAAADAAAAAAGDESGEVQQGNGRQRVVQVAAGRRHSLLLTLVGEVYSFGEGSHGRLGLGHRRDALIPTRIRHIRDTSGTSTPSSASASSVPTSALSPFVSIAAGGFHSAFIDYEGHMYTCGRGNYGCLGHGGAEEDELCPRHVVSLRHTPIATAALGAHHTLALTRARQVFAWGQGGFGRLGLGEGATDTVLPQLIRALRGTRVVEIAAGDYHSLAKTEQGRVYTWGRGSEGELGHNDANNEDQYTPRLLRLSAPAPSQHHPRSRRKSSSATTTSEPSSNSKQAPVSPPTPLYPLISPNGEPSTAMRLPQSPSLIMGSPLTCKKRMPRDPQSSDHDGASEGPSRPFFSPPWKRPEREAVPPPASPLPALQQEAPDSPGVGVGGDEGGQPWKLPPHPHAAAGASGSSYFGISSLFAGVLGRGFGKRESEGDSGAREGEVGRDVVLVEGNGIGERAGDDGDGEGDLDRSPRVCLCHH</sequence>
<dbReference type="Proteomes" id="UP000041254">
    <property type="component" value="Unassembled WGS sequence"/>
</dbReference>
<keyword evidence="1" id="KW-0677">Repeat</keyword>
<feature type="repeat" description="RCC1" evidence="2">
    <location>
        <begin position="566"/>
        <end position="613"/>
    </location>
</feature>
<dbReference type="PROSITE" id="PS00626">
    <property type="entry name" value="RCC1_2"/>
    <property type="match status" value="3"/>
</dbReference>
<dbReference type="PANTHER" id="PTHR22870">
    <property type="entry name" value="REGULATOR OF CHROMOSOME CONDENSATION"/>
    <property type="match status" value="1"/>
</dbReference>
<evidence type="ECO:0000256" key="1">
    <source>
        <dbReference type="ARBA" id="ARBA00022737"/>
    </source>
</evidence>
<dbReference type="PROSITE" id="PS50012">
    <property type="entry name" value="RCC1_3"/>
    <property type="match status" value="7"/>
</dbReference>
<feature type="repeat" description="RCC1" evidence="2">
    <location>
        <begin position="513"/>
        <end position="565"/>
    </location>
</feature>
<feature type="repeat" description="RCC1" evidence="2">
    <location>
        <begin position="460"/>
        <end position="512"/>
    </location>
</feature>
<dbReference type="Gene3D" id="2.130.10.30">
    <property type="entry name" value="Regulator of chromosome condensation 1/beta-lactamase-inhibitor protein II"/>
    <property type="match status" value="2"/>
</dbReference>
<dbReference type="Pfam" id="PF25390">
    <property type="entry name" value="WD40_RLD"/>
    <property type="match status" value="1"/>
</dbReference>
<dbReference type="InterPro" id="IPR051210">
    <property type="entry name" value="Ub_ligase/GEF_domain"/>
</dbReference>
<evidence type="ECO:0000256" key="2">
    <source>
        <dbReference type="PROSITE-ProRule" id="PRU00235"/>
    </source>
</evidence>
<dbReference type="InterPro" id="IPR009091">
    <property type="entry name" value="RCC1/BLIP-II"/>
</dbReference>
<dbReference type="PRINTS" id="PR00633">
    <property type="entry name" value="RCCNDNSATION"/>
</dbReference>
<dbReference type="PhylomeDB" id="A0A0G4FSG9"/>
<gene>
    <name evidence="5" type="ORF">Vbra_16080</name>
</gene>
<accession>A0A0G4FSG9</accession>
<evidence type="ECO:0000256" key="3">
    <source>
        <dbReference type="SAM" id="MobiDB-lite"/>
    </source>
</evidence>
<dbReference type="OrthoDB" id="10256179at2759"/>
<dbReference type="VEuPathDB" id="CryptoDB:Vbra_16080"/>
<feature type="region of interest" description="Disordered" evidence="3">
    <location>
        <begin position="791"/>
        <end position="820"/>
    </location>
</feature>
<dbReference type="InterPro" id="IPR000408">
    <property type="entry name" value="Reg_chr_condens"/>
</dbReference>
<evidence type="ECO:0000259" key="4">
    <source>
        <dbReference type="Pfam" id="PF25390"/>
    </source>
</evidence>
<feature type="domain" description="RCC1-like" evidence="4">
    <location>
        <begin position="187"/>
        <end position="596"/>
    </location>
</feature>
<dbReference type="AlphaFoldDB" id="A0A0G4FSG9"/>
<feature type="repeat" description="RCC1" evidence="2">
    <location>
        <begin position="254"/>
        <end position="314"/>
    </location>
</feature>
<feature type="compositionally biased region" description="Low complexity" evidence="3">
    <location>
        <begin position="127"/>
        <end position="144"/>
    </location>
</feature>
<dbReference type="PANTHER" id="PTHR22870:SF408">
    <property type="entry name" value="OS09G0560450 PROTEIN"/>
    <property type="match status" value="1"/>
</dbReference>
<evidence type="ECO:0000313" key="6">
    <source>
        <dbReference type="Proteomes" id="UP000041254"/>
    </source>
</evidence>
<feature type="repeat" description="RCC1" evidence="2">
    <location>
        <begin position="388"/>
        <end position="459"/>
    </location>
</feature>
<feature type="repeat" description="RCC1" evidence="2">
    <location>
        <begin position="186"/>
        <end position="253"/>
    </location>
</feature>
<feature type="compositionally biased region" description="Low complexity" evidence="3">
    <location>
        <begin position="614"/>
        <end position="626"/>
    </location>
</feature>
<dbReference type="InterPro" id="IPR058923">
    <property type="entry name" value="RCC1-like_dom"/>
</dbReference>
<keyword evidence="6" id="KW-1185">Reference proteome</keyword>
<feature type="region of interest" description="Disordered" evidence="3">
    <location>
        <begin position="598"/>
        <end position="749"/>
    </location>
</feature>